<dbReference type="PANTHER" id="PTHR11066">
    <property type="entry name" value="ACYL-COA THIOESTERASE"/>
    <property type="match status" value="1"/>
</dbReference>
<dbReference type="InterPro" id="IPR029069">
    <property type="entry name" value="HotDog_dom_sf"/>
</dbReference>
<gene>
    <name evidence="5" type="ORF">IPF40_07715</name>
</gene>
<dbReference type="InterPro" id="IPR003703">
    <property type="entry name" value="Acyl_CoA_thio"/>
</dbReference>
<dbReference type="CDD" id="cd03444">
    <property type="entry name" value="Thioesterase_II_repeat1"/>
    <property type="match status" value="1"/>
</dbReference>
<dbReference type="InterPro" id="IPR049449">
    <property type="entry name" value="TesB_ACOT8-like_N"/>
</dbReference>
<dbReference type="SUPFAM" id="SSF54637">
    <property type="entry name" value="Thioesterase/thiol ester dehydrase-isomerase"/>
    <property type="match status" value="2"/>
</dbReference>
<keyword evidence="2" id="KW-0378">Hydrolase</keyword>
<dbReference type="CDD" id="cd03445">
    <property type="entry name" value="Thioesterase_II_repeat2"/>
    <property type="match status" value="1"/>
</dbReference>
<organism evidence="5 6">
    <name type="scientific">Candidatus Phosphoribacter hodrii</name>
    <dbReference type="NCBI Taxonomy" id="2953743"/>
    <lineage>
        <taxon>Bacteria</taxon>
        <taxon>Bacillati</taxon>
        <taxon>Actinomycetota</taxon>
        <taxon>Actinomycetes</taxon>
        <taxon>Micrococcales</taxon>
        <taxon>Dermatophilaceae</taxon>
        <taxon>Candidatus Phosphoribacter</taxon>
    </lineage>
</organism>
<reference evidence="5 6" key="1">
    <citation type="submission" date="2020-10" db="EMBL/GenBank/DDBJ databases">
        <title>Connecting structure to function with the recovery of over 1000 high-quality activated sludge metagenome-assembled genomes encoding full-length rRNA genes using long-read sequencing.</title>
        <authorList>
            <person name="Singleton C.M."/>
            <person name="Petriglieri F."/>
            <person name="Kristensen J.M."/>
            <person name="Kirkegaard R.H."/>
            <person name="Michaelsen T.Y."/>
            <person name="Andersen M.H."/>
            <person name="Karst S.M."/>
            <person name="Dueholm M.S."/>
            <person name="Nielsen P.H."/>
            <person name="Albertsen M."/>
        </authorList>
    </citation>
    <scope>NUCLEOTIDE SEQUENCE [LARGE SCALE GENOMIC DNA]</scope>
    <source>
        <strain evidence="5">AalE_18-Q3-R2-46_BAT3C.188</strain>
    </source>
</reference>
<dbReference type="GO" id="GO:0047617">
    <property type="term" value="F:fatty acyl-CoA hydrolase activity"/>
    <property type="evidence" value="ECO:0007669"/>
    <property type="project" value="InterPro"/>
</dbReference>
<evidence type="ECO:0000259" key="4">
    <source>
        <dbReference type="Pfam" id="PF13622"/>
    </source>
</evidence>
<dbReference type="Pfam" id="PF13622">
    <property type="entry name" value="4HBT_3"/>
    <property type="match status" value="1"/>
</dbReference>
<comment type="similarity">
    <text evidence="1">Belongs to the C/M/P thioester hydrolase family.</text>
</comment>
<dbReference type="Pfam" id="PF02551">
    <property type="entry name" value="Acyl_CoA_thio"/>
    <property type="match status" value="1"/>
</dbReference>
<dbReference type="PANTHER" id="PTHR11066:SF34">
    <property type="entry name" value="ACYL-COENZYME A THIOESTERASE 8"/>
    <property type="match status" value="1"/>
</dbReference>
<dbReference type="InterPro" id="IPR025652">
    <property type="entry name" value="TesB_C"/>
</dbReference>
<dbReference type="GO" id="GO:0006637">
    <property type="term" value="P:acyl-CoA metabolic process"/>
    <property type="evidence" value="ECO:0007669"/>
    <property type="project" value="InterPro"/>
</dbReference>
<name>A0A934X5V9_9MICO</name>
<dbReference type="EMBL" id="JADIXZ010000004">
    <property type="protein sequence ID" value="MBK6300930.1"/>
    <property type="molecule type" value="Genomic_DNA"/>
</dbReference>
<protein>
    <submittedName>
        <fullName evidence="5">Thioesterase family protein</fullName>
    </submittedName>
</protein>
<evidence type="ECO:0000256" key="2">
    <source>
        <dbReference type="ARBA" id="ARBA00022801"/>
    </source>
</evidence>
<sequence>MTDTPAAYAVSDLLDILDLREVGTVHTGWAVASPSESPTAAVTADIATATATATAAVADLAVEVGAGSRVARVFAGPSQKQRYQRTFGGQLLAQAIIAAGRTVAADPAGAGRPLHSTHTTFLVSGADTDEVHYVVEPLSDGRSFSTRRVSALQHGTLLAIVTASFQEASPGLDHAEPMPAAPSAESLPNVAEALAGVPEPYAVVCILDGPIELRHVEGHLYAGARPDHVARQGVWLRSRRPMPDDPIIHAAFLAYASDYSILESVLRRHGTAWSDPRLRQASLDHAMWFHRPGRADEWVLHAGHSPSASGGRGLGLGRMYAADGTLLASIAQEGMLRLKG</sequence>
<dbReference type="InterPro" id="IPR042171">
    <property type="entry name" value="Acyl-CoA_hotdog"/>
</dbReference>
<evidence type="ECO:0000313" key="5">
    <source>
        <dbReference type="EMBL" id="MBK6300930.1"/>
    </source>
</evidence>
<proteinExistence type="inferred from homology"/>
<dbReference type="Proteomes" id="UP000718281">
    <property type="component" value="Unassembled WGS sequence"/>
</dbReference>
<evidence type="ECO:0000259" key="3">
    <source>
        <dbReference type="Pfam" id="PF02551"/>
    </source>
</evidence>
<dbReference type="AlphaFoldDB" id="A0A934X5V9"/>
<dbReference type="GO" id="GO:0009062">
    <property type="term" value="P:fatty acid catabolic process"/>
    <property type="evidence" value="ECO:0007669"/>
    <property type="project" value="TreeGrafter"/>
</dbReference>
<feature type="domain" description="Acyl-CoA thioesterase-like N-terminal HotDog" evidence="4">
    <location>
        <begin position="85"/>
        <end position="166"/>
    </location>
</feature>
<evidence type="ECO:0000256" key="1">
    <source>
        <dbReference type="ARBA" id="ARBA00006538"/>
    </source>
</evidence>
<evidence type="ECO:0000313" key="6">
    <source>
        <dbReference type="Proteomes" id="UP000718281"/>
    </source>
</evidence>
<feature type="domain" description="Acyl-CoA thioesterase 2 C-terminal" evidence="3">
    <location>
        <begin position="228"/>
        <end position="335"/>
    </location>
</feature>
<accession>A0A934X5V9</accession>
<dbReference type="Gene3D" id="2.40.160.210">
    <property type="entry name" value="Acyl-CoA thioesterase, double hotdog domain"/>
    <property type="match status" value="1"/>
</dbReference>
<comment type="caution">
    <text evidence="5">The sequence shown here is derived from an EMBL/GenBank/DDBJ whole genome shotgun (WGS) entry which is preliminary data.</text>
</comment>